<dbReference type="RefSeq" id="WP_002443063.1">
    <property type="nucleotide sequence ID" value="NZ_AP018585.1"/>
</dbReference>
<dbReference type="Proteomes" id="UP000274772">
    <property type="component" value="Chromosome"/>
</dbReference>
<keyword evidence="1" id="KW-0812">Transmembrane</keyword>
<dbReference type="GeneID" id="58051120"/>
<keyword evidence="1" id="KW-0472">Membrane</keyword>
<dbReference type="EMBL" id="AP018586">
    <property type="protein sequence ID" value="BBD92421.1"/>
    <property type="molecule type" value="Genomic_DNA"/>
</dbReference>
<sequence>MRHIIFYIVLAIAAFGLIMNLDEFLFSIVKTLISFAVIALIIYLIYYFFFLTEDQRKYKRAARKYKRRNKKH</sequence>
<evidence type="ECO:0000313" key="3">
    <source>
        <dbReference type="Proteomes" id="UP000274772"/>
    </source>
</evidence>
<feature type="transmembrane region" description="Helical" evidence="1">
    <location>
        <begin position="27"/>
        <end position="50"/>
    </location>
</feature>
<reference evidence="2 3" key="1">
    <citation type="submission" date="2018-05" db="EMBL/GenBank/DDBJ databases">
        <title>Complete genome sequencing of three human clinical isolates of Staphylococcus caprae reveals virulence factors similar to those of S. epidermidis and S. capitis.</title>
        <authorList>
            <person name="Watanabe S."/>
            <person name="Cui L."/>
        </authorList>
    </citation>
    <scope>NUCLEOTIDE SEQUENCE [LARGE SCALE GENOMIC DNA]</scope>
    <source>
        <strain evidence="2 3">JMUB590</strain>
    </source>
</reference>
<accession>A0ABM7FW82</accession>
<evidence type="ECO:0000256" key="1">
    <source>
        <dbReference type="SAM" id="Phobius"/>
    </source>
</evidence>
<keyword evidence="1" id="KW-1133">Transmembrane helix</keyword>
<dbReference type="NCBIfam" id="NF041554">
    <property type="entry name" value="SA1362_fam"/>
    <property type="match status" value="1"/>
</dbReference>
<keyword evidence="3" id="KW-1185">Reference proteome</keyword>
<gene>
    <name evidence="2" type="ORF">JMUB590_1363</name>
</gene>
<name>A0ABM7FW82_9STAP</name>
<feature type="transmembrane region" description="Helical" evidence="1">
    <location>
        <begin position="5"/>
        <end position="21"/>
    </location>
</feature>
<protein>
    <submittedName>
        <fullName evidence="2">Uncharacterized protein</fullName>
    </submittedName>
</protein>
<proteinExistence type="predicted"/>
<dbReference type="InterPro" id="IPR048110">
    <property type="entry name" value="SA1362/YqhP-like"/>
</dbReference>
<evidence type="ECO:0000313" key="2">
    <source>
        <dbReference type="EMBL" id="BBD92421.1"/>
    </source>
</evidence>
<organism evidence="2 3">
    <name type="scientific">Staphylococcus caprae</name>
    <dbReference type="NCBI Taxonomy" id="29380"/>
    <lineage>
        <taxon>Bacteria</taxon>
        <taxon>Bacillati</taxon>
        <taxon>Bacillota</taxon>
        <taxon>Bacilli</taxon>
        <taxon>Bacillales</taxon>
        <taxon>Staphylococcaceae</taxon>
        <taxon>Staphylococcus</taxon>
    </lineage>
</organism>